<keyword evidence="2 9" id="KW-0813">Transport</keyword>
<evidence type="ECO:0000256" key="2">
    <source>
        <dbReference type="ARBA" id="ARBA00022448"/>
    </source>
</evidence>
<feature type="domain" description="Tripartite ATP-independent periplasmic transporters DctQ component" evidence="10">
    <location>
        <begin position="63"/>
        <end position="191"/>
    </location>
</feature>
<evidence type="ECO:0000256" key="4">
    <source>
        <dbReference type="ARBA" id="ARBA00022519"/>
    </source>
</evidence>
<dbReference type="Proteomes" id="UP000004848">
    <property type="component" value="Unassembled WGS sequence"/>
</dbReference>
<dbReference type="eggNOG" id="COG3090">
    <property type="taxonomic scope" value="Bacteria"/>
</dbReference>
<keyword evidence="4 9" id="KW-0997">Cell inner membrane</keyword>
<evidence type="ECO:0000256" key="7">
    <source>
        <dbReference type="ARBA" id="ARBA00023136"/>
    </source>
</evidence>
<keyword evidence="3" id="KW-1003">Cell membrane</keyword>
<dbReference type="PANTHER" id="PTHR35011">
    <property type="entry name" value="2,3-DIKETO-L-GULONATE TRAP TRANSPORTER SMALL PERMEASE PROTEIN YIAM"/>
    <property type="match status" value="1"/>
</dbReference>
<dbReference type="InterPro" id="IPR007387">
    <property type="entry name" value="TRAP_DctQ"/>
</dbReference>
<evidence type="ECO:0000313" key="11">
    <source>
        <dbReference type="EMBL" id="EAV42271.1"/>
    </source>
</evidence>
<dbReference type="AlphaFoldDB" id="A0NXS7"/>
<keyword evidence="6 9" id="KW-1133">Transmembrane helix</keyword>
<name>A0NXS7_ROSAI</name>
<evidence type="ECO:0000256" key="8">
    <source>
        <dbReference type="ARBA" id="ARBA00038436"/>
    </source>
</evidence>
<dbReference type="InterPro" id="IPR055348">
    <property type="entry name" value="DctQ"/>
</dbReference>
<proteinExistence type="inferred from homology"/>
<keyword evidence="5 9" id="KW-0812">Transmembrane</keyword>
<evidence type="ECO:0000256" key="6">
    <source>
        <dbReference type="ARBA" id="ARBA00022989"/>
    </source>
</evidence>
<protein>
    <recommendedName>
        <fullName evidence="9">TRAP transporter small permease protein</fullName>
    </recommendedName>
</protein>
<evidence type="ECO:0000256" key="3">
    <source>
        <dbReference type="ARBA" id="ARBA00022475"/>
    </source>
</evidence>
<keyword evidence="7 9" id="KW-0472">Membrane</keyword>
<organism evidence="11 12">
    <name type="scientific">Roseibium aggregatum (strain ATCC 25650 / DSM 13394 / JCM 20685 / NBRC 16684 / NCIMB 2208 / IAM 12614 / B1)</name>
    <name type="common">Stappia aggregata</name>
    <dbReference type="NCBI Taxonomy" id="384765"/>
    <lineage>
        <taxon>Bacteria</taxon>
        <taxon>Pseudomonadati</taxon>
        <taxon>Pseudomonadota</taxon>
        <taxon>Alphaproteobacteria</taxon>
        <taxon>Hyphomicrobiales</taxon>
        <taxon>Stappiaceae</taxon>
        <taxon>Roseibium</taxon>
    </lineage>
</organism>
<comment type="similarity">
    <text evidence="8 9">Belongs to the TRAP transporter small permease family.</text>
</comment>
<comment type="function">
    <text evidence="9">Part of the tripartite ATP-independent periplasmic (TRAP) transport system.</text>
</comment>
<evidence type="ECO:0000256" key="9">
    <source>
        <dbReference type="RuleBase" id="RU369079"/>
    </source>
</evidence>
<evidence type="ECO:0000256" key="1">
    <source>
        <dbReference type="ARBA" id="ARBA00004429"/>
    </source>
</evidence>
<gene>
    <name evidence="11" type="ORF">SIAM614_21857</name>
</gene>
<comment type="subunit">
    <text evidence="9">The complex comprises the extracytoplasmic solute receptor protein and the two transmembrane proteins.</text>
</comment>
<comment type="subcellular location">
    <subcellularLocation>
        <location evidence="1 9">Cell inner membrane</location>
        <topology evidence="1 9">Multi-pass membrane protein</topology>
    </subcellularLocation>
</comment>
<evidence type="ECO:0000259" key="10">
    <source>
        <dbReference type="Pfam" id="PF04290"/>
    </source>
</evidence>
<dbReference type="Pfam" id="PF04290">
    <property type="entry name" value="DctQ"/>
    <property type="match status" value="1"/>
</dbReference>
<feature type="transmembrane region" description="Helical" evidence="9">
    <location>
        <begin position="165"/>
        <end position="184"/>
    </location>
</feature>
<sequence>MLFRGPSTAERPGWLRAVFQDPPRPGSPLQDIDVQPHLKFAAQMLRLVSTAALWLAGGGLILMTVFITAQVFMRYVMNDSLVWSEPASVILMGWFIFLGAAVGIREGYHLSFDVLLYFLPQGAKLVLYSISDTVVAAFGAGMAWYGAELALSAWDVKLPSLGVSGAVDFLPLVGGGCLVFLFSIERLMRRAAGLPTARFGEDPIEEAA</sequence>
<evidence type="ECO:0000313" key="12">
    <source>
        <dbReference type="Proteomes" id="UP000004848"/>
    </source>
</evidence>
<dbReference type="GO" id="GO:0022857">
    <property type="term" value="F:transmembrane transporter activity"/>
    <property type="evidence" value="ECO:0007669"/>
    <property type="project" value="UniProtKB-UniRule"/>
</dbReference>
<evidence type="ECO:0000256" key="5">
    <source>
        <dbReference type="ARBA" id="ARBA00022692"/>
    </source>
</evidence>
<feature type="transmembrane region" description="Helical" evidence="9">
    <location>
        <begin position="47"/>
        <end position="67"/>
    </location>
</feature>
<accession>A0NXS7</accession>
<feature type="transmembrane region" description="Helical" evidence="9">
    <location>
        <begin position="87"/>
        <end position="104"/>
    </location>
</feature>
<dbReference type="EMBL" id="AAUW01000015">
    <property type="protein sequence ID" value="EAV42271.1"/>
    <property type="molecule type" value="Genomic_DNA"/>
</dbReference>
<reference evidence="11 12" key="1">
    <citation type="submission" date="2006-05" db="EMBL/GenBank/DDBJ databases">
        <authorList>
            <person name="King G."/>
            <person name="Ferriera S."/>
            <person name="Johnson J."/>
            <person name="Kravitz S."/>
            <person name="Beeson K."/>
            <person name="Sutton G."/>
            <person name="Rogers Y.-H."/>
            <person name="Friedman R."/>
            <person name="Frazier M."/>
            <person name="Venter J.C."/>
        </authorList>
    </citation>
    <scope>NUCLEOTIDE SEQUENCE [LARGE SCALE GENOMIC DNA]</scope>
    <source>
        <strain evidence="12">ATCC 25650 / DSM 13394 / JCM 20685 / NBRC 16684 / NCIMB 2208 / IAM 12614 / B1</strain>
    </source>
</reference>
<feature type="transmembrane region" description="Helical" evidence="9">
    <location>
        <begin position="125"/>
        <end position="145"/>
    </location>
</feature>
<dbReference type="GO" id="GO:0005886">
    <property type="term" value="C:plasma membrane"/>
    <property type="evidence" value="ECO:0007669"/>
    <property type="project" value="UniProtKB-SubCell"/>
</dbReference>
<dbReference type="PANTHER" id="PTHR35011:SF11">
    <property type="entry name" value="TRAP TRANSPORTER SMALL PERMEASE PROTEIN"/>
    <property type="match status" value="1"/>
</dbReference>
<dbReference type="GO" id="GO:0015740">
    <property type="term" value="P:C4-dicarboxylate transport"/>
    <property type="evidence" value="ECO:0007669"/>
    <property type="project" value="TreeGrafter"/>
</dbReference>
<comment type="caution">
    <text evidence="11">The sequence shown here is derived from an EMBL/GenBank/DDBJ whole genome shotgun (WGS) entry which is preliminary data.</text>
</comment>